<feature type="compositionally biased region" description="Low complexity" evidence="1">
    <location>
        <begin position="57"/>
        <end position="77"/>
    </location>
</feature>
<dbReference type="Proteomes" id="UP000256970">
    <property type="component" value="Unassembled WGS sequence"/>
</dbReference>
<dbReference type="SUPFAM" id="SSF53335">
    <property type="entry name" value="S-adenosyl-L-methionine-dependent methyltransferases"/>
    <property type="match status" value="1"/>
</dbReference>
<reference evidence="2 4" key="1">
    <citation type="submission" date="2016-10" db="EMBL/GenBank/DDBJ databases">
        <authorList>
            <person name="Cai Z."/>
        </authorList>
    </citation>
    <scope>NUCLEOTIDE SEQUENCE [LARGE SCALE GENOMIC DNA]</scope>
</reference>
<sequence>MALHRIYGGVGLSGKVAHVKDLPLRQLTSCHGTLAVTGRHQTRGMAADTSAATTAEQGTSSSGQAVTSSQQQQQQQQQEELPSLLQLVSLYGARLTTAAQMVWAQVLQPGDVAVDATCGNGHDTLFMAQRVGQGGAVYAIDLQESAVASTRQLLQQQLPPEACPQLHLLQGCHSQLQALVGSNVAKLVAFNLGYLPGGDKGIVTAADSTAAAVEAALEVVCPGGLVSVMCYIGHPGGLEEYERVRALAAGLSPSYWTSSELKLVNRPTAPVMLLLWRRPDVQEQQARR</sequence>
<dbReference type="EMBL" id="FNXT01001276">
    <property type="protein sequence ID" value="SZX77194.1"/>
    <property type="molecule type" value="Genomic_DNA"/>
</dbReference>
<evidence type="ECO:0000256" key="1">
    <source>
        <dbReference type="SAM" id="MobiDB-lite"/>
    </source>
</evidence>
<evidence type="ECO:0000313" key="4">
    <source>
        <dbReference type="Proteomes" id="UP000256970"/>
    </source>
</evidence>
<evidence type="ECO:0000313" key="2">
    <source>
        <dbReference type="EMBL" id="SZX71241.1"/>
    </source>
</evidence>
<accession>A0A383W170</accession>
<name>A0A383W170_TETOB</name>
<gene>
    <name evidence="2" type="ORF">BQ4739_LOCUS11377</name>
    <name evidence="3" type="ORF">BQ4739_LOCUS17536</name>
</gene>
<dbReference type="AlphaFoldDB" id="A0A383W170"/>
<organism evidence="2 4">
    <name type="scientific">Tetradesmus obliquus</name>
    <name type="common">Green alga</name>
    <name type="synonym">Acutodesmus obliquus</name>
    <dbReference type="NCBI Taxonomy" id="3088"/>
    <lineage>
        <taxon>Eukaryota</taxon>
        <taxon>Viridiplantae</taxon>
        <taxon>Chlorophyta</taxon>
        <taxon>core chlorophytes</taxon>
        <taxon>Chlorophyceae</taxon>
        <taxon>CS clade</taxon>
        <taxon>Sphaeropleales</taxon>
        <taxon>Scenedesmaceae</taxon>
        <taxon>Tetradesmus</taxon>
    </lineage>
</organism>
<feature type="region of interest" description="Disordered" evidence="1">
    <location>
        <begin position="41"/>
        <end position="77"/>
    </location>
</feature>
<protein>
    <recommendedName>
        <fullName evidence="5">rRNA methylase</fullName>
    </recommendedName>
</protein>
<evidence type="ECO:0008006" key="5">
    <source>
        <dbReference type="Google" id="ProtNLM"/>
    </source>
</evidence>
<proteinExistence type="predicted"/>
<dbReference type="PANTHER" id="PTHR35276:SF1">
    <property type="entry name" value="TRNA (MNM(5)S(2)U34)-METHYLTRANSFERASE, CHLOROPLASTIC"/>
    <property type="match status" value="1"/>
</dbReference>
<dbReference type="InterPro" id="IPR010719">
    <property type="entry name" value="MnmM_MeTrfase"/>
</dbReference>
<dbReference type="EMBL" id="FNXT01001039">
    <property type="protein sequence ID" value="SZX71241.1"/>
    <property type="molecule type" value="Genomic_DNA"/>
</dbReference>
<dbReference type="STRING" id="3088.A0A383W170"/>
<keyword evidence="4" id="KW-1185">Reference proteome</keyword>
<dbReference type="Gene3D" id="3.40.50.150">
    <property type="entry name" value="Vaccinia Virus protein VP39"/>
    <property type="match status" value="1"/>
</dbReference>
<evidence type="ECO:0000313" key="3">
    <source>
        <dbReference type="EMBL" id="SZX77194.1"/>
    </source>
</evidence>
<dbReference type="Pfam" id="PF06962">
    <property type="entry name" value="rRNA_methylase"/>
    <property type="match status" value="1"/>
</dbReference>
<dbReference type="PANTHER" id="PTHR35276">
    <property type="entry name" value="S-ADENOSYL-L-METHIONINE-DEPENDENT METHYLTRANSFERASES SUPERFAMILY PROTEIN"/>
    <property type="match status" value="1"/>
</dbReference>
<dbReference type="InterPro" id="IPR029063">
    <property type="entry name" value="SAM-dependent_MTases_sf"/>
</dbReference>